<dbReference type="Gene3D" id="3.10.450.40">
    <property type="match status" value="1"/>
</dbReference>
<dbReference type="RefSeq" id="WP_147805310.1">
    <property type="nucleotide sequence ID" value="NZ_CP144914.1"/>
</dbReference>
<proteinExistence type="predicted"/>
<gene>
    <name evidence="2" type="ORF">FTX54_013060</name>
</gene>
<dbReference type="KEGG" id="ahal:FTX54_013060"/>
<protein>
    <submittedName>
        <fullName evidence="2">PepSY domain-containing protein</fullName>
    </submittedName>
</protein>
<keyword evidence="3" id="KW-1185">Reference proteome</keyword>
<dbReference type="EMBL" id="CP144914">
    <property type="protein sequence ID" value="WWD79340.1"/>
    <property type="molecule type" value="Genomic_DNA"/>
</dbReference>
<dbReference type="AlphaFoldDB" id="A0A5C7FBA7"/>
<accession>A0A5C7FBA7</accession>
<evidence type="ECO:0000259" key="1">
    <source>
        <dbReference type="Pfam" id="PF03413"/>
    </source>
</evidence>
<dbReference type="Proteomes" id="UP000321816">
    <property type="component" value="Chromosome"/>
</dbReference>
<evidence type="ECO:0000313" key="3">
    <source>
        <dbReference type="Proteomes" id="UP000321816"/>
    </source>
</evidence>
<organism evidence="2 3">
    <name type="scientific">Alkalicoccus halolimnae</name>
    <dbReference type="NCBI Taxonomy" id="1667239"/>
    <lineage>
        <taxon>Bacteria</taxon>
        <taxon>Bacillati</taxon>
        <taxon>Bacillota</taxon>
        <taxon>Bacilli</taxon>
        <taxon>Bacillales</taxon>
        <taxon>Bacillaceae</taxon>
        <taxon>Alkalicoccus</taxon>
    </lineage>
</organism>
<sequence length="106" mass="11651">MSWKKFAAGVGTGVAVTVLAKTTMDQKESVLSPEKALKIVKKKAGEIGRIEGSWVHMMTEPCEHEHLMYDVYRGGVTIAEEDGTVNAYEFYVDASTGAIIELKKQD</sequence>
<feature type="domain" description="PepSY" evidence="1">
    <location>
        <begin position="31"/>
        <end position="101"/>
    </location>
</feature>
<evidence type="ECO:0000313" key="2">
    <source>
        <dbReference type="EMBL" id="WWD79340.1"/>
    </source>
</evidence>
<dbReference type="InterPro" id="IPR025711">
    <property type="entry name" value="PepSY"/>
</dbReference>
<dbReference type="Pfam" id="PF03413">
    <property type="entry name" value="PepSY"/>
    <property type="match status" value="1"/>
</dbReference>
<dbReference type="OrthoDB" id="2989832at2"/>
<reference evidence="2 3" key="1">
    <citation type="submission" date="2024-01" db="EMBL/GenBank/DDBJ databases">
        <title>Complete Genome Sequence of Alkalicoccus halolimnae BZ-SZ-XJ29T, a Moderately Halophilic Bacterium Isolated from a Salt Lake.</title>
        <authorList>
            <person name="Zhao B."/>
        </authorList>
    </citation>
    <scope>NUCLEOTIDE SEQUENCE [LARGE SCALE GENOMIC DNA]</scope>
    <source>
        <strain evidence="2 3">BZ-SZ-XJ29</strain>
    </source>
</reference>
<name>A0A5C7FBA7_9BACI</name>